<proteinExistence type="predicted"/>
<gene>
    <name evidence="2" type="ORF">C2845_PM13G26100</name>
</gene>
<feature type="region of interest" description="Disordered" evidence="1">
    <location>
        <begin position="1"/>
        <end position="26"/>
    </location>
</feature>
<dbReference type="EMBL" id="PQIB02000008">
    <property type="protein sequence ID" value="RLN04684.1"/>
    <property type="molecule type" value="Genomic_DNA"/>
</dbReference>
<reference evidence="3" key="1">
    <citation type="journal article" date="2019" name="Nat. Commun.">
        <title>The genome of broomcorn millet.</title>
        <authorList>
            <person name="Zou C."/>
            <person name="Miki D."/>
            <person name="Li D."/>
            <person name="Tang Q."/>
            <person name="Xiao L."/>
            <person name="Rajput S."/>
            <person name="Deng P."/>
            <person name="Jia W."/>
            <person name="Huang R."/>
            <person name="Zhang M."/>
            <person name="Sun Y."/>
            <person name="Hu J."/>
            <person name="Fu X."/>
            <person name="Schnable P.S."/>
            <person name="Li F."/>
            <person name="Zhang H."/>
            <person name="Feng B."/>
            <person name="Zhu X."/>
            <person name="Liu R."/>
            <person name="Schnable J.C."/>
            <person name="Zhu J.-K."/>
            <person name="Zhang H."/>
        </authorList>
    </citation>
    <scope>NUCLEOTIDE SEQUENCE [LARGE SCALE GENOMIC DNA]</scope>
</reference>
<evidence type="ECO:0000313" key="2">
    <source>
        <dbReference type="EMBL" id="RLN04684.1"/>
    </source>
</evidence>
<feature type="compositionally biased region" description="Basic and acidic residues" evidence="1">
    <location>
        <begin position="1"/>
        <end position="11"/>
    </location>
</feature>
<name>A0A3L6RJI4_PANMI</name>
<sequence>MDRRRDVHSETVEFGNLRSTPSEEDARGAVNFNVENLDAAGKALVLSQNQRQPTADDTSHTVDVTDPIKDRDVLREHANDDIAKLNNSVFGEAGPNAAAGDPMFPEDPIDEINSQTSLVRLLQEEREQSLENFNEFQKMIFEQVGQRLKNRPRKYISPFKLPSSGLQVPLAKALALRNKIAFDEKLKE</sequence>
<evidence type="ECO:0000313" key="3">
    <source>
        <dbReference type="Proteomes" id="UP000275267"/>
    </source>
</evidence>
<dbReference type="AlphaFoldDB" id="A0A3L6RJI4"/>
<comment type="caution">
    <text evidence="2">The sequence shown here is derived from an EMBL/GenBank/DDBJ whole genome shotgun (WGS) entry which is preliminary data.</text>
</comment>
<keyword evidence="3" id="KW-1185">Reference proteome</keyword>
<dbReference type="Proteomes" id="UP000275267">
    <property type="component" value="Unassembled WGS sequence"/>
</dbReference>
<organism evidence="2 3">
    <name type="scientific">Panicum miliaceum</name>
    <name type="common">Proso millet</name>
    <name type="synonym">Broomcorn millet</name>
    <dbReference type="NCBI Taxonomy" id="4540"/>
    <lineage>
        <taxon>Eukaryota</taxon>
        <taxon>Viridiplantae</taxon>
        <taxon>Streptophyta</taxon>
        <taxon>Embryophyta</taxon>
        <taxon>Tracheophyta</taxon>
        <taxon>Spermatophyta</taxon>
        <taxon>Magnoliopsida</taxon>
        <taxon>Liliopsida</taxon>
        <taxon>Poales</taxon>
        <taxon>Poaceae</taxon>
        <taxon>PACMAD clade</taxon>
        <taxon>Panicoideae</taxon>
        <taxon>Panicodae</taxon>
        <taxon>Paniceae</taxon>
        <taxon>Panicinae</taxon>
        <taxon>Panicum</taxon>
        <taxon>Panicum sect. Panicum</taxon>
    </lineage>
</organism>
<accession>A0A3L6RJI4</accession>
<protein>
    <submittedName>
        <fullName evidence="2">Uncharacterized protein</fullName>
    </submittedName>
</protein>
<evidence type="ECO:0000256" key="1">
    <source>
        <dbReference type="SAM" id="MobiDB-lite"/>
    </source>
</evidence>